<reference evidence="2" key="1">
    <citation type="submission" date="2016-10" db="EMBL/GenBank/DDBJ databases">
        <authorList>
            <person name="Varghese N."/>
            <person name="Submissions S."/>
        </authorList>
    </citation>
    <scope>NUCLEOTIDE SEQUENCE [LARGE SCALE GENOMIC DNA]</scope>
    <source>
        <strain evidence="2">Nm10</strain>
    </source>
</reference>
<evidence type="ECO:0000313" key="1">
    <source>
        <dbReference type="EMBL" id="SDU36671.1"/>
    </source>
</evidence>
<keyword evidence="2" id="KW-1185">Reference proteome</keyword>
<name>A0A1H2HXQ6_9PROT</name>
<sequence length="52" mass="5580">ISGIVLLGLGVCSSSLQFRLAGQKGSDATASTPPNLRYSKLHFKLESALYKR</sequence>
<accession>A0A1H2HXQ6</accession>
<proteinExistence type="predicted"/>
<dbReference type="Proteomes" id="UP000182882">
    <property type="component" value="Unassembled WGS sequence"/>
</dbReference>
<organism evidence="1 2">
    <name type="scientific">Nitrosomonas ureae</name>
    <dbReference type="NCBI Taxonomy" id="44577"/>
    <lineage>
        <taxon>Bacteria</taxon>
        <taxon>Pseudomonadati</taxon>
        <taxon>Pseudomonadota</taxon>
        <taxon>Betaproteobacteria</taxon>
        <taxon>Nitrosomonadales</taxon>
        <taxon>Nitrosomonadaceae</taxon>
        <taxon>Nitrosomonas</taxon>
    </lineage>
</organism>
<feature type="non-terminal residue" evidence="1">
    <location>
        <position position="1"/>
    </location>
</feature>
<dbReference type="EMBL" id="FNLN01000073">
    <property type="protein sequence ID" value="SDU36671.1"/>
    <property type="molecule type" value="Genomic_DNA"/>
</dbReference>
<gene>
    <name evidence="1" type="ORF">SAMN05216406_1734</name>
</gene>
<protein>
    <submittedName>
        <fullName evidence="1">Uncharacterized protein</fullName>
    </submittedName>
</protein>
<evidence type="ECO:0000313" key="2">
    <source>
        <dbReference type="Proteomes" id="UP000182882"/>
    </source>
</evidence>
<dbReference type="AlphaFoldDB" id="A0A1H2HXQ6"/>